<dbReference type="Proteomes" id="UP000294593">
    <property type="component" value="Unassembled WGS sequence"/>
</dbReference>
<protein>
    <submittedName>
        <fullName evidence="1">Uncharacterized protein</fullName>
    </submittedName>
</protein>
<accession>A0A4R6QYK8</accession>
<keyword evidence="2" id="KW-1185">Reference proteome</keyword>
<organism evidence="1 2">
    <name type="scientific">Aquabacterium commune</name>
    <dbReference type="NCBI Taxonomy" id="70586"/>
    <lineage>
        <taxon>Bacteria</taxon>
        <taxon>Pseudomonadati</taxon>
        <taxon>Pseudomonadota</taxon>
        <taxon>Betaproteobacteria</taxon>
        <taxon>Burkholderiales</taxon>
        <taxon>Aquabacterium</taxon>
    </lineage>
</organism>
<reference evidence="1 2" key="1">
    <citation type="submission" date="2019-03" db="EMBL/GenBank/DDBJ databases">
        <title>Genomic Encyclopedia of Type Strains, Phase IV (KMG-IV): sequencing the most valuable type-strain genomes for metagenomic binning, comparative biology and taxonomic classification.</title>
        <authorList>
            <person name="Goeker M."/>
        </authorList>
    </citation>
    <scope>NUCLEOTIDE SEQUENCE [LARGE SCALE GENOMIC DNA]</scope>
    <source>
        <strain evidence="1 2">DSM 11901</strain>
    </source>
</reference>
<dbReference type="EMBL" id="SNXW01000024">
    <property type="protein sequence ID" value="TDP78195.1"/>
    <property type="molecule type" value="Genomic_DNA"/>
</dbReference>
<evidence type="ECO:0000313" key="1">
    <source>
        <dbReference type="EMBL" id="TDP78195.1"/>
    </source>
</evidence>
<proteinExistence type="predicted"/>
<evidence type="ECO:0000313" key="2">
    <source>
        <dbReference type="Proteomes" id="UP000294593"/>
    </source>
</evidence>
<comment type="caution">
    <text evidence="1">The sequence shown here is derived from an EMBL/GenBank/DDBJ whole genome shotgun (WGS) entry which is preliminary data.</text>
</comment>
<name>A0A4R6QYK8_9BURK</name>
<dbReference type="RefSeq" id="WP_235513688.1">
    <property type="nucleotide sequence ID" value="NZ_SNXW01000024.1"/>
</dbReference>
<gene>
    <name evidence="1" type="ORF">EV672_1245</name>
</gene>
<sequence length="116" mass="12070">MAKAKIVEVVQGSAVKAAVPVSGGWVLVKTGDTKARRVKPEESVGTLVMKAAKALGKPGIDRSVVFGGGASQRSAKPVYAYSVYAADPTKFVRESEDGTKTVGKMVNGKFKVLATT</sequence>
<dbReference type="AlphaFoldDB" id="A0A4R6QYK8"/>